<dbReference type="InterPro" id="IPR007736">
    <property type="entry name" value="Caleosin-related"/>
</dbReference>
<dbReference type="Pfam" id="PF05042">
    <property type="entry name" value="Caleosin"/>
    <property type="match status" value="1"/>
</dbReference>
<feature type="domain" description="EF-hand" evidence="3">
    <location>
        <begin position="167"/>
        <end position="202"/>
    </location>
</feature>
<name>A0A6H0XNL0_9PEZI</name>
<dbReference type="GO" id="GO:0004497">
    <property type="term" value="F:monooxygenase activity"/>
    <property type="evidence" value="ECO:0007669"/>
    <property type="project" value="TreeGrafter"/>
</dbReference>
<comment type="similarity">
    <text evidence="1">Belongs to the caleosin family.</text>
</comment>
<dbReference type="PANTHER" id="PTHR31495">
    <property type="entry name" value="PEROXYGENASE 3-RELATED"/>
    <property type="match status" value="1"/>
</dbReference>
<dbReference type="Proteomes" id="UP000503462">
    <property type="component" value="Chromosome 1"/>
</dbReference>
<evidence type="ECO:0000259" key="3">
    <source>
        <dbReference type="PROSITE" id="PS50222"/>
    </source>
</evidence>
<keyword evidence="2" id="KW-0472">Membrane</keyword>
<evidence type="ECO:0000256" key="2">
    <source>
        <dbReference type="SAM" id="Phobius"/>
    </source>
</evidence>
<organism evidence="4 5">
    <name type="scientific">Peltaster fructicola</name>
    <dbReference type="NCBI Taxonomy" id="286661"/>
    <lineage>
        <taxon>Eukaryota</taxon>
        <taxon>Fungi</taxon>
        <taxon>Dikarya</taxon>
        <taxon>Ascomycota</taxon>
        <taxon>Pezizomycotina</taxon>
        <taxon>Dothideomycetes</taxon>
        <taxon>Dothideomycetes incertae sedis</taxon>
        <taxon>Peltaster</taxon>
    </lineage>
</organism>
<dbReference type="PROSITE" id="PS50222">
    <property type="entry name" value="EF_HAND_2"/>
    <property type="match status" value="1"/>
</dbReference>
<keyword evidence="5" id="KW-1185">Reference proteome</keyword>
<dbReference type="InterPro" id="IPR002048">
    <property type="entry name" value="EF_hand_dom"/>
</dbReference>
<dbReference type="OrthoDB" id="640742at2759"/>
<protein>
    <recommendedName>
        <fullName evidence="3">EF-hand domain-containing protein</fullName>
    </recommendedName>
</protein>
<proteinExistence type="inferred from homology"/>
<evidence type="ECO:0000256" key="1">
    <source>
        <dbReference type="ARBA" id="ARBA00006765"/>
    </source>
</evidence>
<dbReference type="AlphaFoldDB" id="A0A6H0XNL0"/>
<accession>A0A6H0XNL0</accession>
<reference evidence="4 5" key="1">
    <citation type="journal article" date="2016" name="Sci. Rep.">
        <title>Peltaster fructicola genome reveals evolution from an invasive phytopathogen to an ectophytic parasite.</title>
        <authorList>
            <person name="Xu C."/>
            <person name="Chen H."/>
            <person name="Gleason M.L."/>
            <person name="Xu J.R."/>
            <person name="Liu H."/>
            <person name="Zhang R."/>
            <person name="Sun G."/>
        </authorList>
    </citation>
    <scope>NUCLEOTIDE SEQUENCE [LARGE SCALE GENOMIC DNA]</scope>
    <source>
        <strain evidence="4 5">LNHT1506</strain>
    </source>
</reference>
<feature type="transmembrane region" description="Helical" evidence="2">
    <location>
        <begin position="108"/>
        <end position="129"/>
    </location>
</feature>
<evidence type="ECO:0000313" key="4">
    <source>
        <dbReference type="EMBL" id="QIW96302.1"/>
    </source>
</evidence>
<gene>
    <name evidence="4" type="ORF">AMS68_001820</name>
</gene>
<dbReference type="EMBL" id="CP051139">
    <property type="protein sequence ID" value="QIW96302.1"/>
    <property type="molecule type" value="Genomic_DNA"/>
</dbReference>
<dbReference type="GO" id="GO:0005509">
    <property type="term" value="F:calcium ion binding"/>
    <property type="evidence" value="ECO:0007669"/>
    <property type="project" value="InterPro"/>
</dbReference>
<sequence length="264" mass="30498">MSQTQTVQQAPAIKLSEKELPKLFSVDAQKNADSKLETKKQQPLSTLDSLLFPERRPRKFDSKGKRNAEWEDKLKAMSPLQKHCAYFLPNPEANIIFPIDTYRSVRAWGWNLFLTLLTVFIIHGGLAYFSQPEGMLLPDPRFGVYISNIHRAKHGSDSGSYNSHGAYRRELFNDFFNYYDKDGKGGLTLSELYSAWRGQRIVFDPFGWSASAFEWVATYLLLWPEDGVLRKKDAEGVFDGEIFWTVKEKEDERRVKRGLKPLVY</sequence>
<keyword evidence="2" id="KW-0812">Transmembrane</keyword>
<dbReference type="PANTHER" id="PTHR31495:SF0">
    <property type="entry name" value="BINDING PROTEIN CALEOSIN, PUTATIVE (AFU_ORTHOLOGUE AFUA_5G13750)-RELATED"/>
    <property type="match status" value="1"/>
</dbReference>
<evidence type="ECO:0000313" key="5">
    <source>
        <dbReference type="Proteomes" id="UP000503462"/>
    </source>
</evidence>
<keyword evidence="2" id="KW-1133">Transmembrane helix</keyword>